<organism evidence="2 3">
    <name type="scientific">Symbiodinium microadriaticum</name>
    <name type="common">Dinoflagellate</name>
    <name type="synonym">Zooxanthella microadriatica</name>
    <dbReference type="NCBI Taxonomy" id="2951"/>
    <lineage>
        <taxon>Eukaryota</taxon>
        <taxon>Sar</taxon>
        <taxon>Alveolata</taxon>
        <taxon>Dinophyceae</taxon>
        <taxon>Suessiales</taxon>
        <taxon>Symbiodiniaceae</taxon>
        <taxon>Symbiodinium</taxon>
    </lineage>
</organism>
<comment type="caution">
    <text evidence="2">The sequence shown here is derived from an EMBL/GenBank/DDBJ whole genome shotgun (WGS) entry which is preliminary data.</text>
</comment>
<feature type="signal peptide" evidence="1">
    <location>
        <begin position="1"/>
        <end position="27"/>
    </location>
</feature>
<feature type="chain" id="PRO_5012254894" evidence="1">
    <location>
        <begin position="28"/>
        <end position="1281"/>
    </location>
</feature>
<reference evidence="2 3" key="1">
    <citation type="submission" date="2016-02" db="EMBL/GenBank/DDBJ databases">
        <title>Genome analysis of coral dinoflagellate symbionts highlights evolutionary adaptations to a symbiotic lifestyle.</title>
        <authorList>
            <person name="Aranda M."/>
            <person name="Li Y."/>
            <person name="Liew Y.J."/>
            <person name="Baumgarten S."/>
            <person name="Simakov O."/>
            <person name="Wilson M."/>
            <person name="Piel J."/>
            <person name="Ashoor H."/>
            <person name="Bougouffa S."/>
            <person name="Bajic V.B."/>
            <person name="Ryu T."/>
            <person name="Ravasi T."/>
            <person name="Bayer T."/>
            <person name="Micklem G."/>
            <person name="Kim H."/>
            <person name="Bhak J."/>
            <person name="Lajeunesse T.C."/>
            <person name="Voolstra C.R."/>
        </authorList>
    </citation>
    <scope>NUCLEOTIDE SEQUENCE [LARGE SCALE GENOMIC DNA]</scope>
    <source>
        <strain evidence="2 3">CCMP2467</strain>
    </source>
</reference>
<evidence type="ECO:0000256" key="1">
    <source>
        <dbReference type="SAM" id="SignalP"/>
    </source>
</evidence>
<evidence type="ECO:0000313" key="2">
    <source>
        <dbReference type="EMBL" id="OLQ06981.1"/>
    </source>
</evidence>
<keyword evidence="1" id="KW-0732">Signal</keyword>
<keyword evidence="3" id="KW-1185">Reference proteome</keyword>
<protein>
    <submittedName>
        <fullName evidence="2">Uncharacterized protein</fullName>
    </submittedName>
</protein>
<gene>
    <name evidence="2" type="ORF">AK812_SmicGene9647</name>
</gene>
<dbReference type="EMBL" id="LSRX01000148">
    <property type="protein sequence ID" value="OLQ06981.1"/>
    <property type="molecule type" value="Genomic_DNA"/>
</dbReference>
<accession>A0A1Q9EHX5</accession>
<dbReference type="OrthoDB" id="207300at2759"/>
<sequence length="1281" mass="143432">MISLHSPHGAMLRLCLSVAATLAVASSQDTCTDDGSGSCAADSGSEDGVCFAVIAKEDHWKELEVRVAQILRHQHFKFVSSYVVLDTDGKKPSERLSDNAQKLVSSGLLDKWLVVDYSQKFIKRINKTANWDPFEHPPTASFRDRHKTVSFSEFNEDYEEKERPAHYFAIDQCSHGYLVVVEVEVIWMSYRKYSWVAAGLELMKDNPGLVLVQPAYPGVEYRRFREKPTTREIRKKYKELTNPKVEAEDITCRHPFSLPGWVSLVDLKRYHDVGPRQKYREYRCGGQLVKGKRCRDYEYLRGCGGMRLWQDALECVVCNRGSLRQAQLTDSDRVWVQKAPITCFRSDVGDMIEGINLVENGTVFPVSGVDFTLKLEEDEDSDVCSDLAATTAAGTLQSVSLRLEEVAVEALTMADAEVCSQALRYAPFEEVLDPKAFVQSSWLFGPPRGELNPWAWNLFRANGSSHCRFPAKRQGRKIYDPCGPMPRSNLRRVLAFFTGYLNLTLDIDTLAFQFQSPGQYLALRPTVEGEPCRGPWDLHDLQSHGGYQVRLVRAGRYLHQWLILNATCGNASATLEFRVWPSCIDLHVIPEDGTLVPGFQEELGDETSMVVGGSGYSTAAYCLHCQGTCLWRRLQTPSGSRACCPLGQGLCGSGPTAACSVPLNDWKAAGPVPRLTIRDIAAEGRFWPTLSEGNPLLGKRSIWGDGQAWRVELASRNESIVQNDGYEVILTNPTADSMDFRVIFHIAAPKKITGVAVALHNGTTKRPSGLHLQISKNWHDNECFWDRISYDGEWYSAAVQVRLPPRSRLKGELAVAYQFFGKLHTVSHAQLCLIGWPGSNGLWEEVGLGTEGESITFEPNLQQRRNLVLDTRPFLVCKMDEPKCTCQKEVNASGRFAQHLCNVDKVEGCVGDVNVTGWTENHGGSDFLTAVDPGGSYQYLTNVTVTHTSNGPRLTNATYYGVTADGAIRVERTVSTWATEDFPRYLHSFRYEVLRNVTYRRLAFYLLGGDWYNFVLNPSLAYGSRKLDRHLVNISLDLEQFEYSKDLRNLECHEPPCWFALLTQSNQEDRHAHRGLVVRRWRGQMGGQELAKDRGFVFSVFGSRNMGDPTPTLGLELGPGKKSLQAGDVISADLELLLYPKSEDVYYGPSMKLRRWLTTMEPWEVAWRSAIEAQLEVQVAEGVLQRSYPPRVAVSSEGRAEFRFLVPAEYPGVVPLTVAGVAQTGGCLCIWDNGCQELGEGGEFQTDYVKGEGFAHTFSLMPSEFGSELLFIFEQVCKQAA</sequence>
<evidence type="ECO:0000313" key="3">
    <source>
        <dbReference type="Proteomes" id="UP000186817"/>
    </source>
</evidence>
<dbReference type="Proteomes" id="UP000186817">
    <property type="component" value="Unassembled WGS sequence"/>
</dbReference>
<proteinExistence type="predicted"/>
<name>A0A1Q9EHX5_SYMMI</name>